<reference evidence="11" key="2">
    <citation type="submission" date="2025-09" db="UniProtKB">
        <authorList>
            <consortium name="Ensembl"/>
        </authorList>
    </citation>
    <scope>IDENTIFICATION</scope>
</reference>
<name>A0A3Q2R3U4_FUNHE</name>
<protein>
    <recommendedName>
        <fullName evidence="10">EGF-like domain-containing protein</fullName>
    </recommendedName>
</protein>
<keyword evidence="3" id="KW-0812">Transmembrane</keyword>
<evidence type="ECO:0000256" key="1">
    <source>
        <dbReference type="ARBA" id="ARBA00004479"/>
    </source>
</evidence>
<sequence length="142" mass="15281">PTAHQLLLLNSLAISHHRCSSAPCGNGGLCKEGWNRYICDCTGTGFLGTNCEIGKHNDKNRKRKTIYKSTHLARFLQVRELCLNRLPPEGPAWKVGSNVAVQPGLLPPSVLTCTCLTPNSASTLHVFVELARGGVSSTSSLL</sequence>
<proteinExistence type="predicted"/>
<keyword evidence="9" id="KW-0732">Signal</keyword>
<accession>A0A3Q2R3U4</accession>
<organism evidence="11 12">
    <name type="scientific">Fundulus heteroclitus</name>
    <name type="common">Killifish</name>
    <name type="synonym">Mummichog</name>
    <dbReference type="NCBI Taxonomy" id="8078"/>
    <lineage>
        <taxon>Eukaryota</taxon>
        <taxon>Metazoa</taxon>
        <taxon>Chordata</taxon>
        <taxon>Craniata</taxon>
        <taxon>Vertebrata</taxon>
        <taxon>Euteleostomi</taxon>
        <taxon>Actinopterygii</taxon>
        <taxon>Neopterygii</taxon>
        <taxon>Teleostei</taxon>
        <taxon>Neoteleostei</taxon>
        <taxon>Acanthomorphata</taxon>
        <taxon>Ovalentaria</taxon>
        <taxon>Atherinomorphae</taxon>
        <taxon>Cyprinodontiformes</taxon>
        <taxon>Fundulidae</taxon>
        <taxon>Fundulus</taxon>
    </lineage>
</organism>
<dbReference type="GO" id="GO:0016020">
    <property type="term" value="C:membrane"/>
    <property type="evidence" value="ECO:0007669"/>
    <property type="project" value="UniProtKB-SubCell"/>
</dbReference>
<evidence type="ECO:0000256" key="5">
    <source>
        <dbReference type="ARBA" id="ARBA00022989"/>
    </source>
</evidence>
<reference evidence="11" key="1">
    <citation type="submission" date="2025-08" db="UniProtKB">
        <authorList>
            <consortium name="Ensembl"/>
        </authorList>
    </citation>
    <scope>IDENTIFICATION</scope>
</reference>
<evidence type="ECO:0000256" key="9">
    <source>
        <dbReference type="SAM" id="SignalP"/>
    </source>
</evidence>
<keyword evidence="2 8" id="KW-0245">EGF-like domain</keyword>
<evidence type="ECO:0000256" key="3">
    <source>
        <dbReference type="ARBA" id="ARBA00022692"/>
    </source>
</evidence>
<evidence type="ECO:0000256" key="8">
    <source>
        <dbReference type="PROSITE-ProRule" id="PRU00076"/>
    </source>
</evidence>
<dbReference type="SUPFAM" id="SSF57196">
    <property type="entry name" value="EGF/Laminin"/>
    <property type="match status" value="1"/>
</dbReference>
<dbReference type="Proteomes" id="UP000265000">
    <property type="component" value="Unplaced"/>
</dbReference>
<keyword evidence="4" id="KW-0677">Repeat</keyword>
<keyword evidence="12" id="KW-1185">Reference proteome</keyword>
<evidence type="ECO:0000256" key="6">
    <source>
        <dbReference type="ARBA" id="ARBA00023136"/>
    </source>
</evidence>
<feature type="signal peptide" evidence="9">
    <location>
        <begin position="1"/>
        <end position="21"/>
    </location>
</feature>
<evidence type="ECO:0000259" key="10">
    <source>
        <dbReference type="PROSITE" id="PS50026"/>
    </source>
</evidence>
<evidence type="ECO:0000256" key="7">
    <source>
        <dbReference type="ARBA" id="ARBA00023157"/>
    </source>
</evidence>
<keyword evidence="7" id="KW-1015">Disulfide bond</keyword>
<dbReference type="PROSITE" id="PS50026">
    <property type="entry name" value="EGF_3"/>
    <property type="match status" value="1"/>
</dbReference>
<keyword evidence="6" id="KW-0472">Membrane</keyword>
<feature type="domain" description="EGF-like" evidence="10">
    <location>
        <begin position="15"/>
        <end position="52"/>
    </location>
</feature>
<dbReference type="FunFam" id="2.10.25.10:FF:000029">
    <property type="entry name" value="neurexin-1 isoform X1"/>
    <property type="match status" value="1"/>
</dbReference>
<evidence type="ECO:0000256" key="4">
    <source>
        <dbReference type="ARBA" id="ARBA00022737"/>
    </source>
</evidence>
<comment type="caution">
    <text evidence="8">Lacks conserved residue(s) required for the propagation of feature annotation.</text>
</comment>
<dbReference type="AlphaFoldDB" id="A0A3Q2R3U4"/>
<feature type="chain" id="PRO_5018770722" description="EGF-like domain-containing protein" evidence="9">
    <location>
        <begin position="22"/>
        <end position="142"/>
    </location>
</feature>
<dbReference type="SMART" id="SM00181">
    <property type="entry name" value="EGF"/>
    <property type="match status" value="1"/>
</dbReference>
<evidence type="ECO:0000313" key="11">
    <source>
        <dbReference type="Ensembl" id="ENSFHEP00000034493.1"/>
    </source>
</evidence>
<comment type="subcellular location">
    <subcellularLocation>
        <location evidence="1">Membrane</location>
        <topology evidence="1">Single-pass type I membrane protein</topology>
    </subcellularLocation>
</comment>
<keyword evidence="5" id="KW-1133">Transmembrane helix</keyword>
<dbReference type="Pfam" id="PF00008">
    <property type="entry name" value="EGF"/>
    <property type="match status" value="1"/>
</dbReference>
<dbReference type="Gene3D" id="2.10.25.10">
    <property type="entry name" value="Laminin"/>
    <property type="match status" value="1"/>
</dbReference>
<dbReference type="Ensembl" id="ENSFHET00000029788.1">
    <property type="protein sequence ID" value="ENSFHEP00000034493.1"/>
    <property type="gene ID" value="ENSFHEG00000022244.1"/>
</dbReference>
<dbReference type="InterPro" id="IPR000742">
    <property type="entry name" value="EGF"/>
</dbReference>
<evidence type="ECO:0000256" key="2">
    <source>
        <dbReference type="ARBA" id="ARBA00022536"/>
    </source>
</evidence>
<dbReference type="CDD" id="cd00054">
    <property type="entry name" value="EGF_CA"/>
    <property type="match status" value="1"/>
</dbReference>
<dbReference type="STRING" id="8078.ENSFHEP00000034493"/>
<evidence type="ECO:0000313" key="12">
    <source>
        <dbReference type="Proteomes" id="UP000265000"/>
    </source>
</evidence>